<name>A0A2L0EPD7_SORCE</name>
<dbReference type="Proteomes" id="UP000238348">
    <property type="component" value="Chromosome"/>
</dbReference>
<reference evidence="2 3" key="1">
    <citation type="submission" date="2015-09" db="EMBL/GenBank/DDBJ databases">
        <title>Sorangium comparison.</title>
        <authorList>
            <person name="Zaburannyi N."/>
            <person name="Bunk B."/>
            <person name="Overmann J."/>
            <person name="Mueller R."/>
        </authorList>
    </citation>
    <scope>NUCLEOTIDE SEQUENCE [LARGE SCALE GENOMIC DNA]</scope>
    <source>
        <strain evidence="2 3">So ce26</strain>
    </source>
</reference>
<dbReference type="EMBL" id="CP012673">
    <property type="protein sequence ID" value="AUX41135.1"/>
    <property type="molecule type" value="Genomic_DNA"/>
</dbReference>
<protein>
    <submittedName>
        <fullName evidence="2">Uncharacterized protein</fullName>
    </submittedName>
</protein>
<feature type="compositionally biased region" description="Basic and acidic residues" evidence="1">
    <location>
        <begin position="110"/>
        <end position="121"/>
    </location>
</feature>
<evidence type="ECO:0000313" key="2">
    <source>
        <dbReference type="EMBL" id="AUX41135.1"/>
    </source>
</evidence>
<proteinExistence type="predicted"/>
<dbReference type="RefSeq" id="WP_159396872.1">
    <property type="nucleotide sequence ID" value="NZ_CP012673.1"/>
</dbReference>
<sequence length="121" mass="12699">MSWNQSNAGEPGAMEPRTGGAPLERNEAAPVPDGSAPLPQTPGPGVPIEPEAVRSSQLEPPALKPATPTSRPRSLAEAQFRPGMGPGLAAEQEGDRRDNTPAMPSDEDLERARQRAERATG</sequence>
<gene>
    <name evidence="2" type="ORF">SOCE26_025420</name>
</gene>
<evidence type="ECO:0000313" key="3">
    <source>
        <dbReference type="Proteomes" id="UP000238348"/>
    </source>
</evidence>
<accession>A0A2L0EPD7</accession>
<organism evidence="2 3">
    <name type="scientific">Sorangium cellulosum</name>
    <name type="common">Polyangium cellulosum</name>
    <dbReference type="NCBI Taxonomy" id="56"/>
    <lineage>
        <taxon>Bacteria</taxon>
        <taxon>Pseudomonadati</taxon>
        <taxon>Myxococcota</taxon>
        <taxon>Polyangia</taxon>
        <taxon>Polyangiales</taxon>
        <taxon>Polyangiaceae</taxon>
        <taxon>Sorangium</taxon>
    </lineage>
</organism>
<evidence type="ECO:0000256" key="1">
    <source>
        <dbReference type="SAM" id="MobiDB-lite"/>
    </source>
</evidence>
<feature type="region of interest" description="Disordered" evidence="1">
    <location>
        <begin position="1"/>
        <end position="121"/>
    </location>
</feature>
<dbReference type="AlphaFoldDB" id="A0A2L0EPD7"/>